<dbReference type="Gene3D" id="3.40.50.300">
    <property type="entry name" value="P-loop containing nucleotide triphosphate hydrolases"/>
    <property type="match status" value="1"/>
</dbReference>
<dbReference type="Proteomes" id="UP001196509">
    <property type="component" value="Unassembled WGS sequence"/>
</dbReference>
<dbReference type="AlphaFoldDB" id="A0AAE3D0U6"/>
<comment type="caution">
    <text evidence="1">The sequence shown here is derived from an EMBL/GenBank/DDBJ whole genome shotgun (WGS) entry which is preliminary data.</text>
</comment>
<dbReference type="RefSeq" id="WP_220227621.1">
    <property type="nucleotide sequence ID" value="NZ_JAICBX010000001.1"/>
</dbReference>
<keyword evidence="2" id="KW-1185">Reference proteome</keyword>
<protein>
    <submittedName>
        <fullName evidence="1">Uncharacterized protein</fullName>
    </submittedName>
</protein>
<dbReference type="InterPro" id="IPR027417">
    <property type="entry name" value="P-loop_NTPase"/>
</dbReference>
<proteinExistence type="predicted"/>
<reference evidence="1" key="1">
    <citation type="submission" date="2021-08" db="EMBL/GenBank/DDBJ databases">
        <title>Hoeflea bacterium WL0058 sp. nov., isolated from the sediment.</title>
        <authorList>
            <person name="Wang L."/>
            <person name="Zhang D."/>
        </authorList>
    </citation>
    <scope>NUCLEOTIDE SEQUENCE</scope>
    <source>
        <strain evidence="1">WL0058</strain>
    </source>
</reference>
<organism evidence="1 2">
    <name type="scientific">Flavimaribacter sediminis</name>
    <dbReference type="NCBI Taxonomy" id="2865987"/>
    <lineage>
        <taxon>Bacteria</taxon>
        <taxon>Pseudomonadati</taxon>
        <taxon>Pseudomonadota</taxon>
        <taxon>Alphaproteobacteria</taxon>
        <taxon>Hyphomicrobiales</taxon>
        <taxon>Rhizobiaceae</taxon>
        <taxon>Flavimaribacter</taxon>
    </lineage>
</organism>
<gene>
    <name evidence="1" type="ORF">K1W69_07265</name>
</gene>
<dbReference type="EMBL" id="JAICBX010000001">
    <property type="protein sequence ID" value="MBW8636983.1"/>
    <property type="molecule type" value="Genomic_DNA"/>
</dbReference>
<name>A0AAE3D0U6_9HYPH</name>
<evidence type="ECO:0000313" key="1">
    <source>
        <dbReference type="EMBL" id="MBW8636983.1"/>
    </source>
</evidence>
<accession>A0AAE3D0U6</accession>
<dbReference type="SUPFAM" id="SSF52540">
    <property type="entry name" value="P-loop containing nucleoside triphosphate hydrolases"/>
    <property type="match status" value="1"/>
</dbReference>
<sequence>MNRLKKKIILHMGAEKTGSTAIQHVLDRNRMLLREFGIRFPESAGSHINHTYLSVYAQDDDVFDNVKAHVLSMLRMDIKQFRNWFEQKFAAELSEGKPWSTIVLSTELIHSRITRPEEISRLKKLLAGFAADIKILIFIRRQDELALSRYSTAIRAGYDSFDDVFENTISTQAYFRLPPDRLIDDYRDYYNYRNVIERMSEIFGADTVKVALYPHSFGQGGLVRYFGSILGIDPDLLQHSDAKLNNAMSAEAQFVMASANSAGKIWKKNGERNQDMKDLHRVIESAFPGPPRQVRREDARSFTKRFEDSNEWVRARFFPERKTLFSTAYEQYPEAIDYSIFATRLAAHTATFSERAARLTGSTNLRHLRVMERFLGKSHRL</sequence>
<evidence type="ECO:0000313" key="2">
    <source>
        <dbReference type="Proteomes" id="UP001196509"/>
    </source>
</evidence>